<dbReference type="AlphaFoldDB" id="A0A9P1CP00"/>
<dbReference type="InterPro" id="IPR023395">
    <property type="entry name" value="MCP_dom_sf"/>
</dbReference>
<feature type="non-terminal residue" evidence="11">
    <location>
        <position position="262"/>
    </location>
</feature>
<comment type="similarity">
    <text evidence="2 9">Belongs to the mitochondrial carrier (TC 2.A.29) family.</text>
</comment>
<dbReference type="InterPro" id="IPR050391">
    <property type="entry name" value="Mito_Metabolite_Transporter"/>
</dbReference>
<feature type="compositionally biased region" description="Basic and acidic residues" evidence="10">
    <location>
        <begin position="199"/>
        <end position="210"/>
    </location>
</feature>
<keyword evidence="7 8" id="KW-0472">Membrane</keyword>
<dbReference type="EMBL" id="CAMXCT020002007">
    <property type="protein sequence ID" value="CAL1148275.1"/>
    <property type="molecule type" value="Genomic_DNA"/>
</dbReference>
<dbReference type="SUPFAM" id="SSF103506">
    <property type="entry name" value="Mitochondrial carrier"/>
    <property type="match status" value="1"/>
</dbReference>
<keyword evidence="3 9" id="KW-0813">Transport</keyword>
<evidence type="ECO:0000256" key="2">
    <source>
        <dbReference type="ARBA" id="ARBA00006375"/>
    </source>
</evidence>
<evidence type="ECO:0000256" key="1">
    <source>
        <dbReference type="ARBA" id="ARBA00004141"/>
    </source>
</evidence>
<reference evidence="12 13" key="2">
    <citation type="submission" date="2024-05" db="EMBL/GenBank/DDBJ databases">
        <authorList>
            <person name="Chen Y."/>
            <person name="Shah S."/>
            <person name="Dougan E. K."/>
            <person name="Thang M."/>
            <person name="Chan C."/>
        </authorList>
    </citation>
    <scope>NUCLEOTIDE SEQUENCE [LARGE SCALE GENOMIC DNA]</scope>
</reference>
<feature type="repeat" description="Solcar" evidence="8">
    <location>
        <begin position="1"/>
        <end position="59"/>
    </location>
</feature>
<dbReference type="EMBL" id="CAMXCT030002007">
    <property type="protein sequence ID" value="CAL4782212.1"/>
    <property type="molecule type" value="Genomic_DNA"/>
</dbReference>
<dbReference type="Gene3D" id="1.50.40.10">
    <property type="entry name" value="Mitochondrial carrier domain"/>
    <property type="match status" value="1"/>
</dbReference>
<evidence type="ECO:0000256" key="6">
    <source>
        <dbReference type="ARBA" id="ARBA00022989"/>
    </source>
</evidence>
<sequence length="262" mass="29008">MNLASMQNPGAKLNFFSFASQTVKTTGIMGLYDGIGAGIWRQIFYASSRYGLFQVLRDTLAKYREVDFASRLACATAAGGMAALISCPCEVSLVRLSNDATLEPSMRRNYKGVVDCAQRIAQEEGVTAFWRGSTPFVTRACLVGATQEFWFRESREFRDRAMTETAKRRSAYEARDTRDPPRGRSPSREDAEVGYTPRSVRDPFPKDPKDQQVSSPKALTKSSPMPKPIRPTTTGLSAKLVNAETLKAENAALREELARANL</sequence>
<evidence type="ECO:0000256" key="9">
    <source>
        <dbReference type="RuleBase" id="RU000488"/>
    </source>
</evidence>
<organism evidence="11">
    <name type="scientific">Cladocopium goreaui</name>
    <dbReference type="NCBI Taxonomy" id="2562237"/>
    <lineage>
        <taxon>Eukaryota</taxon>
        <taxon>Sar</taxon>
        <taxon>Alveolata</taxon>
        <taxon>Dinophyceae</taxon>
        <taxon>Suessiales</taxon>
        <taxon>Symbiodiniaceae</taxon>
        <taxon>Cladocopium</taxon>
    </lineage>
</organism>
<comment type="caution">
    <text evidence="11">The sequence shown here is derived from an EMBL/GenBank/DDBJ whole genome shotgun (WGS) entry which is preliminary data.</text>
</comment>
<evidence type="ECO:0000313" key="12">
    <source>
        <dbReference type="EMBL" id="CAL4782212.1"/>
    </source>
</evidence>
<evidence type="ECO:0000313" key="11">
    <source>
        <dbReference type="EMBL" id="CAI3994900.1"/>
    </source>
</evidence>
<feature type="region of interest" description="Disordered" evidence="10">
    <location>
        <begin position="162"/>
        <end position="237"/>
    </location>
</feature>
<accession>A0A9P1CP00</accession>
<comment type="subcellular location">
    <subcellularLocation>
        <location evidence="1">Membrane</location>
        <topology evidence="1">Multi-pass membrane protein</topology>
    </subcellularLocation>
</comment>
<feature type="compositionally biased region" description="Polar residues" evidence="10">
    <location>
        <begin position="211"/>
        <end position="223"/>
    </location>
</feature>
<reference evidence="11" key="1">
    <citation type="submission" date="2022-10" db="EMBL/GenBank/DDBJ databases">
        <authorList>
            <person name="Chen Y."/>
            <person name="Dougan E. K."/>
            <person name="Chan C."/>
            <person name="Rhodes N."/>
            <person name="Thang M."/>
        </authorList>
    </citation>
    <scope>NUCLEOTIDE SEQUENCE</scope>
</reference>
<name>A0A9P1CP00_9DINO</name>
<evidence type="ECO:0000256" key="4">
    <source>
        <dbReference type="ARBA" id="ARBA00022692"/>
    </source>
</evidence>
<evidence type="ECO:0000256" key="5">
    <source>
        <dbReference type="ARBA" id="ARBA00022737"/>
    </source>
</evidence>
<keyword evidence="4 8" id="KW-0812">Transmembrane</keyword>
<feature type="repeat" description="Solcar" evidence="8">
    <location>
        <begin position="66"/>
        <end position="157"/>
    </location>
</feature>
<dbReference type="Pfam" id="PF00153">
    <property type="entry name" value="Mito_carr"/>
    <property type="match status" value="2"/>
</dbReference>
<dbReference type="Proteomes" id="UP001152797">
    <property type="component" value="Unassembled WGS sequence"/>
</dbReference>
<evidence type="ECO:0000313" key="13">
    <source>
        <dbReference type="Proteomes" id="UP001152797"/>
    </source>
</evidence>
<proteinExistence type="inferred from homology"/>
<keyword evidence="6" id="KW-1133">Transmembrane helix</keyword>
<gene>
    <name evidence="11" type="ORF">C1SCF055_LOCUS21513</name>
</gene>
<feature type="compositionally biased region" description="Basic and acidic residues" evidence="10">
    <location>
        <begin position="162"/>
        <end position="191"/>
    </location>
</feature>
<dbReference type="PROSITE" id="PS50920">
    <property type="entry name" value="SOLCAR"/>
    <property type="match status" value="2"/>
</dbReference>
<keyword evidence="13" id="KW-1185">Reference proteome</keyword>
<dbReference type="OrthoDB" id="448427at2759"/>
<evidence type="ECO:0000256" key="10">
    <source>
        <dbReference type="SAM" id="MobiDB-lite"/>
    </source>
</evidence>
<evidence type="ECO:0000256" key="7">
    <source>
        <dbReference type="ARBA" id="ARBA00023136"/>
    </source>
</evidence>
<keyword evidence="5" id="KW-0677">Repeat</keyword>
<evidence type="ECO:0000256" key="8">
    <source>
        <dbReference type="PROSITE-ProRule" id="PRU00282"/>
    </source>
</evidence>
<protein>
    <submittedName>
        <fullName evidence="12">Mitochondrial 2-oxoglutarate/malate carrier protein (Alpha-oxoglutarate carrier) (Mitochondrial solute carrier 1) (MISC-1)</fullName>
    </submittedName>
</protein>
<dbReference type="PANTHER" id="PTHR45618">
    <property type="entry name" value="MITOCHONDRIAL DICARBOXYLATE CARRIER-RELATED"/>
    <property type="match status" value="1"/>
</dbReference>
<dbReference type="EMBL" id="CAMXCT010002007">
    <property type="protein sequence ID" value="CAI3994900.1"/>
    <property type="molecule type" value="Genomic_DNA"/>
</dbReference>
<evidence type="ECO:0000256" key="3">
    <source>
        <dbReference type="ARBA" id="ARBA00022448"/>
    </source>
</evidence>
<dbReference type="InterPro" id="IPR018108">
    <property type="entry name" value="MCP_transmembrane"/>
</dbReference>
<dbReference type="GO" id="GO:0016020">
    <property type="term" value="C:membrane"/>
    <property type="evidence" value="ECO:0007669"/>
    <property type="project" value="UniProtKB-SubCell"/>
</dbReference>